<name>A0A813TNE5_9BILA</name>
<keyword evidence="5" id="KW-1185">Reference proteome</keyword>
<dbReference type="AlphaFoldDB" id="A0A813TNE5"/>
<gene>
    <name evidence="2" type="ORF">JXQ802_LOCUS4868</name>
    <name evidence="4" type="ORF">OTI717_LOCUS31495</name>
    <name evidence="3" type="ORF">RFH988_LOCUS7336</name>
</gene>
<dbReference type="EMBL" id="CAJNOL010000070">
    <property type="protein sequence ID" value="CAF0814210.1"/>
    <property type="molecule type" value="Genomic_DNA"/>
</dbReference>
<keyword evidence="1" id="KW-1133">Transmembrane helix</keyword>
<sequence length="193" mass="21428">MNPTSKEETNETIPLKPLISPKPYLPVSEVGRTVGTTYFLSSTLIASIIPIIQLIIGLYYKGDCRIDQRIPTYMIVAGICGLALAGLSLFLSITFKCFLSDSAVVTVLASCGICLNLIATFLISIFVFIWFILGCVWVFSVRSQVQFKDSIKPGYCQPVLYKSTFALLIITIIWACIQCCLSCYRTCNPRRNP</sequence>
<dbReference type="Proteomes" id="UP000663823">
    <property type="component" value="Unassembled WGS sequence"/>
</dbReference>
<dbReference type="OrthoDB" id="6157510at2759"/>
<dbReference type="EMBL" id="CAJOAX010009048">
    <property type="protein sequence ID" value="CAF4048117.1"/>
    <property type="molecule type" value="Genomic_DNA"/>
</dbReference>
<dbReference type="EMBL" id="CAJNOO010000231">
    <property type="protein sequence ID" value="CAF0868324.1"/>
    <property type="molecule type" value="Genomic_DNA"/>
</dbReference>
<keyword evidence="1" id="KW-0812">Transmembrane</keyword>
<evidence type="ECO:0000313" key="4">
    <source>
        <dbReference type="EMBL" id="CAF4048117.1"/>
    </source>
</evidence>
<keyword evidence="1" id="KW-0472">Membrane</keyword>
<feature type="transmembrane region" description="Helical" evidence="1">
    <location>
        <begin position="38"/>
        <end position="60"/>
    </location>
</feature>
<evidence type="ECO:0000256" key="1">
    <source>
        <dbReference type="SAM" id="Phobius"/>
    </source>
</evidence>
<proteinExistence type="predicted"/>
<accession>A0A813TNE5</accession>
<organism evidence="2 5">
    <name type="scientific">Rotaria sordida</name>
    <dbReference type="NCBI Taxonomy" id="392033"/>
    <lineage>
        <taxon>Eukaryota</taxon>
        <taxon>Metazoa</taxon>
        <taxon>Spiralia</taxon>
        <taxon>Gnathifera</taxon>
        <taxon>Rotifera</taxon>
        <taxon>Eurotatoria</taxon>
        <taxon>Bdelloidea</taxon>
        <taxon>Philodinida</taxon>
        <taxon>Philodinidae</taxon>
        <taxon>Rotaria</taxon>
    </lineage>
</organism>
<evidence type="ECO:0000313" key="5">
    <source>
        <dbReference type="Proteomes" id="UP000663870"/>
    </source>
</evidence>
<evidence type="ECO:0000313" key="2">
    <source>
        <dbReference type="EMBL" id="CAF0814210.1"/>
    </source>
</evidence>
<protein>
    <submittedName>
        <fullName evidence="2">Uncharacterized protein</fullName>
    </submittedName>
</protein>
<dbReference type="PANTHER" id="PTHR33444">
    <property type="entry name" value="SI:DKEY-19B23.12-RELATED"/>
    <property type="match status" value="1"/>
</dbReference>
<dbReference type="PANTHER" id="PTHR33444:SF7">
    <property type="entry name" value="TRANSMEMBRANE PROTEIN 272"/>
    <property type="match status" value="1"/>
</dbReference>
<dbReference type="Proteomes" id="UP000663882">
    <property type="component" value="Unassembled WGS sequence"/>
</dbReference>
<dbReference type="Proteomes" id="UP000663870">
    <property type="component" value="Unassembled WGS sequence"/>
</dbReference>
<dbReference type="InterPro" id="IPR040350">
    <property type="entry name" value="TMEM272"/>
</dbReference>
<comment type="caution">
    <text evidence="2">The sequence shown here is derived from an EMBL/GenBank/DDBJ whole genome shotgun (WGS) entry which is preliminary data.</text>
</comment>
<reference evidence="2" key="1">
    <citation type="submission" date="2021-02" db="EMBL/GenBank/DDBJ databases">
        <authorList>
            <person name="Nowell W R."/>
        </authorList>
    </citation>
    <scope>NUCLEOTIDE SEQUENCE</scope>
</reference>
<feature type="transmembrane region" description="Helical" evidence="1">
    <location>
        <begin position="107"/>
        <end position="139"/>
    </location>
</feature>
<evidence type="ECO:0000313" key="3">
    <source>
        <dbReference type="EMBL" id="CAF0868324.1"/>
    </source>
</evidence>
<feature type="transmembrane region" description="Helical" evidence="1">
    <location>
        <begin position="72"/>
        <end position="95"/>
    </location>
</feature>
<feature type="transmembrane region" description="Helical" evidence="1">
    <location>
        <begin position="159"/>
        <end position="177"/>
    </location>
</feature>